<proteinExistence type="predicted"/>
<evidence type="ECO:0000313" key="2">
    <source>
        <dbReference type="Proteomes" id="UP000753908"/>
    </source>
</evidence>
<name>A0A951PSH4_9CYAN</name>
<accession>A0A951PSH4</accession>
<organism evidence="1 2">
    <name type="scientific">Symplocastrum torsivum CPER-KK1</name>
    <dbReference type="NCBI Taxonomy" id="450513"/>
    <lineage>
        <taxon>Bacteria</taxon>
        <taxon>Bacillati</taxon>
        <taxon>Cyanobacteriota</taxon>
        <taxon>Cyanophyceae</taxon>
        <taxon>Oscillatoriophycideae</taxon>
        <taxon>Oscillatoriales</taxon>
        <taxon>Microcoleaceae</taxon>
        <taxon>Symplocastrum</taxon>
    </lineage>
</organism>
<protein>
    <submittedName>
        <fullName evidence="1">Uncharacterized protein</fullName>
    </submittedName>
</protein>
<gene>
    <name evidence="1" type="ORF">KME25_33665</name>
</gene>
<evidence type="ECO:0000313" key="1">
    <source>
        <dbReference type="EMBL" id="MBW4549320.1"/>
    </source>
</evidence>
<dbReference type="Proteomes" id="UP000753908">
    <property type="component" value="Unassembled WGS sequence"/>
</dbReference>
<comment type="caution">
    <text evidence="1">The sequence shown here is derived from an EMBL/GenBank/DDBJ whole genome shotgun (WGS) entry which is preliminary data.</text>
</comment>
<dbReference type="EMBL" id="JAHHIF010000092">
    <property type="protein sequence ID" value="MBW4549320.1"/>
    <property type="molecule type" value="Genomic_DNA"/>
</dbReference>
<dbReference type="AlphaFoldDB" id="A0A951PSH4"/>
<reference evidence="1" key="1">
    <citation type="submission" date="2021-05" db="EMBL/GenBank/DDBJ databases">
        <authorList>
            <person name="Pietrasiak N."/>
            <person name="Ward R."/>
            <person name="Stajich J.E."/>
            <person name="Kurbessoian T."/>
        </authorList>
    </citation>
    <scope>NUCLEOTIDE SEQUENCE</scope>
    <source>
        <strain evidence="1">CPER-KK1</strain>
    </source>
</reference>
<sequence length="136" mass="16258">MLNHSIYRQQAEKNEITAKAAKDGFPDCAVIMCFYAALHWVNDYAFRNNEMTELNPTFYGYETSNHEARKKYVKRIARQRRYIKLETAYKNLFDESMKARYLKELENENCTAREHYLEIGIQFCFDYLDQVKKGLL</sequence>
<reference evidence="1" key="2">
    <citation type="journal article" date="2022" name="Microbiol. Resour. Announc.">
        <title>Metagenome Sequencing to Explore Phylogenomics of Terrestrial Cyanobacteria.</title>
        <authorList>
            <person name="Ward R.D."/>
            <person name="Stajich J.E."/>
            <person name="Johansen J.R."/>
            <person name="Huntemann M."/>
            <person name="Clum A."/>
            <person name="Foster B."/>
            <person name="Foster B."/>
            <person name="Roux S."/>
            <person name="Palaniappan K."/>
            <person name="Varghese N."/>
            <person name="Mukherjee S."/>
            <person name="Reddy T.B.K."/>
            <person name="Daum C."/>
            <person name="Copeland A."/>
            <person name="Chen I.A."/>
            <person name="Ivanova N.N."/>
            <person name="Kyrpides N.C."/>
            <person name="Shapiro N."/>
            <person name="Eloe-Fadrosh E.A."/>
            <person name="Pietrasiak N."/>
        </authorList>
    </citation>
    <scope>NUCLEOTIDE SEQUENCE</scope>
    <source>
        <strain evidence="1">CPER-KK1</strain>
    </source>
</reference>